<name>A4BIW4_9GAMM</name>
<proteinExistence type="predicted"/>
<accession>A4BIW4</accession>
<feature type="transmembrane region" description="Helical" evidence="5">
    <location>
        <begin position="326"/>
        <end position="349"/>
    </location>
</feature>
<comment type="caution">
    <text evidence="7">The sequence shown here is derived from an EMBL/GenBank/DDBJ whole genome shotgun (WGS) entry which is preliminary data.</text>
</comment>
<keyword evidence="8" id="KW-1185">Reference proteome</keyword>
<dbReference type="HOGENOM" id="CLU_668528_0_0_6"/>
<evidence type="ECO:0000259" key="6">
    <source>
        <dbReference type="Pfam" id="PF04932"/>
    </source>
</evidence>
<dbReference type="PANTHER" id="PTHR37422">
    <property type="entry name" value="TEICHURONIC ACID BIOSYNTHESIS PROTEIN TUAE"/>
    <property type="match status" value="1"/>
</dbReference>
<dbReference type="PANTHER" id="PTHR37422:SF17">
    <property type="entry name" value="O-ANTIGEN LIGASE"/>
    <property type="match status" value="1"/>
</dbReference>
<gene>
    <name evidence="7" type="ORF">MED297_15245</name>
</gene>
<feature type="transmembrane region" description="Helical" evidence="5">
    <location>
        <begin position="197"/>
        <end position="213"/>
    </location>
</feature>
<feature type="transmembrane region" description="Helical" evidence="5">
    <location>
        <begin position="30"/>
        <end position="56"/>
    </location>
</feature>
<evidence type="ECO:0000256" key="5">
    <source>
        <dbReference type="SAM" id="Phobius"/>
    </source>
</evidence>
<evidence type="ECO:0000256" key="1">
    <source>
        <dbReference type="ARBA" id="ARBA00004141"/>
    </source>
</evidence>
<feature type="transmembrane region" description="Helical" evidence="5">
    <location>
        <begin position="361"/>
        <end position="379"/>
    </location>
</feature>
<dbReference type="RefSeq" id="WP_008043147.1">
    <property type="nucleotide sequence ID" value="NZ_CH724150.1"/>
</dbReference>
<keyword evidence="2 5" id="KW-0812">Transmembrane</keyword>
<feature type="transmembrane region" description="Helical" evidence="5">
    <location>
        <begin position="385"/>
        <end position="402"/>
    </location>
</feature>
<feature type="transmembrane region" description="Helical" evidence="5">
    <location>
        <begin position="241"/>
        <end position="264"/>
    </location>
</feature>
<evidence type="ECO:0000256" key="4">
    <source>
        <dbReference type="ARBA" id="ARBA00023136"/>
    </source>
</evidence>
<dbReference type="STRING" id="314283.MED297_15245"/>
<feature type="domain" description="O-antigen ligase-related" evidence="6">
    <location>
        <begin position="203"/>
        <end position="342"/>
    </location>
</feature>
<feature type="transmembrane region" description="Helical" evidence="5">
    <location>
        <begin position="62"/>
        <end position="82"/>
    </location>
</feature>
<feature type="transmembrane region" description="Helical" evidence="5">
    <location>
        <begin position="94"/>
        <end position="114"/>
    </location>
</feature>
<dbReference type="EMBL" id="AAOE01000029">
    <property type="protein sequence ID" value="EAR07897.1"/>
    <property type="molecule type" value="Genomic_DNA"/>
</dbReference>
<reference evidence="7 8" key="1">
    <citation type="submission" date="2006-02" db="EMBL/GenBank/DDBJ databases">
        <authorList>
            <person name="Pinhassi J."/>
            <person name="Pedros-Alio C."/>
            <person name="Ferriera S."/>
            <person name="Johnson J."/>
            <person name="Kravitz S."/>
            <person name="Halpern A."/>
            <person name="Remington K."/>
            <person name="Beeson K."/>
            <person name="Tran B."/>
            <person name="Rogers Y.-H."/>
            <person name="Friedman R."/>
            <person name="Venter J.C."/>
        </authorList>
    </citation>
    <scope>NUCLEOTIDE SEQUENCE [LARGE SCALE GENOMIC DNA]</scope>
    <source>
        <strain evidence="7 8">MED297</strain>
    </source>
</reference>
<dbReference type="Proteomes" id="UP000005953">
    <property type="component" value="Unassembled WGS sequence"/>
</dbReference>
<feature type="transmembrane region" description="Helical" evidence="5">
    <location>
        <begin position="6"/>
        <end position="23"/>
    </location>
</feature>
<protein>
    <recommendedName>
        <fullName evidence="6">O-antigen ligase-related domain-containing protein</fullName>
    </recommendedName>
</protein>
<evidence type="ECO:0000313" key="7">
    <source>
        <dbReference type="EMBL" id="EAR07897.1"/>
    </source>
</evidence>
<comment type="subcellular location">
    <subcellularLocation>
        <location evidence="1">Membrane</location>
        <topology evidence="1">Multi-pass membrane protein</topology>
    </subcellularLocation>
</comment>
<organism evidence="7 8">
    <name type="scientific">Reinekea blandensis MED297</name>
    <dbReference type="NCBI Taxonomy" id="314283"/>
    <lineage>
        <taxon>Bacteria</taxon>
        <taxon>Pseudomonadati</taxon>
        <taxon>Pseudomonadota</taxon>
        <taxon>Gammaproteobacteria</taxon>
        <taxon>Oceanospirillales</taxon>
        <taxon>Saccharospirillaceae</taxon>
        <taxon>Reinekea</taxon>
    </lineage>
</organism>
<evidence type="ECO:0000313" key="8">
    <source>
        <dbReference type="Proteomes" id="UP000005953"/>
    </source>
</evidence>
<feature type="transmembrane region" description="Helical" evidence="5">
    <location>
        <begin position="126"/>
        <end position="144"/>
    </location>
</feature>
<evidence type="ECO:0000256" key="3">
    <source>
        <dbReference type="ARBA" id="ARBA00022989"/>
    </source>
</evidence>
<keyword evidence="3 5" id="KW-1133">Transmembrane helix</keyword>
<evidence type="ECO:0000256" key="2">
    <source>
        <dbReference type="ARBA" id="ARBA00022692"/>
    </source>
</evidence>
<dbReference type="GO" id="GO:0016020">
    <property type="term" value="C:membrane"/>
    <property type="evidence" value="ECO:0007669"/>
    <property type="project" value="UniProtKB-SubCell"/>
</dbReference>
<feature type="transmembrane region" description="Helical" evidence="5">
    <location>
        <begin position="218"/>
        <end position="235"/>
    </location>
</feature>
<feature type="transmembrane region" description="Helical" evidence="5">
    <location>
        <begin position="172"/>
        <end position="191"/>
    </location>
</feature>
<keyword evidence="4 5" id="KW-0472">Membrane</keyword>
<dbReference type="InterPro" id="IPR051533">
    <property type="entry name" value="WaaL-like"/>
</dbReference>
<dbReference type="InterPro" id="IPR007016">
    <property type="entry name" value="O-antigen_ligase-rel_domated"/>
</dbReference>
<sequence>MKVSCYYRIPLLLSVLLLPYWSVITAQSEYFFGIGLGSFKYILILIIYIALSLAVLLARIPVILSAGNLLLITFVFFVFFRGMHNSSFWLVAEAIKYEFFYMVIGLFSVFKIYLDSEFLESLLNTFIFHFVMVVTISIIQFINYDITEAVYRSSIEEIGNLTLAIGYRLNSLLLNPINYAAFLIISFSAISIKTKSHWIWIALLLVTIAGVYYSYSRLAMIALITVSAYLFFVRLPENKTIAFIFFTVVLSVLLFTVFGGFINISPRFSDLTNIDTYLSNIRIRNWINAFTNMGDFELFFGMGAGLSSPSDLIVQEYGAYKIENTFVSYFFQYGLIGLLLYISVLFLFLKNVLALRVSHPNIFHFFNAFLIVWIVMSMGNDFYRNLPFVFLFWIFFLISSTLSRSGSERENRNNYFNHI</sequence>
<dbReference type="Pfam" id="PF04932">
    <property type="entry name" value="Wzy_C"/>
    <property type="match status" value="1"/>
</dbReference>
<dbReference type="AlphaFoldDB" id="A4BIW4"/>